<accession>A0ABD4WMU1</accession>
<dbReference type="Pfam" id="PF20469">
    <property type="entry name" value="OLD-like_TOPRIM"/>
    <property type="match status" value="1"/>
</dbReference>
<dbReference type="SUPFAM" id="SSF52540">
    <property type="entry name" value="P-loop containing nucleoside triphosphate hydrolases"/>
    <property type="match status" value="1"/>
</dbReference>
<dbReference type="Gene3D" id="3.40.50.300">
    <property type="entry name" value="P-loop containing nucleotide triphosphate hydrolases"/>
    <property type="match status" value="1"/>
</dbReference>
<dbReference type="PANTHER" id="PTHR43581:SF4">
    <property type="entry name" value="ATP_GTP PHOSPHATASE"/>
    <property type="match status" value="1"/>
</dbReference>
<feature type="domain" description="Endonuclease GajA/Old nuclease/RecF-like AAA" evidence="1">
    <location>
        <begin position="1"/>
        <end position="316"/>
    </location>
</feature>
<evidence type="ECO:0000259" key="1">
    <source>
        <dbReference type="Pfam" id="PF13175"/>
    </source>
</evidence>
<evidence type="ECO:0000259" key="2">
    <source>
        <dbReference type="Pfam" id="PF20469"/>
    </source>
</evidence>
<dbReference type="InterPro" id="IPR041685">
    <property type="entry name" value="AAA_GajA/Old/RecF-like"/>
</dbReference>
<dbReference type="InterPro" id="IPR034139">
    <property type="entry name" value="TOPRIM_OLD"/>
</dbReference>
<feature type="domain" description="OLD protein-like TOPRIM" evidence="2">
    <location>
        <begin position="358"/>
        <end position="401"/>
    </location>
</feature>
<dbReference type="PANTHER" id="PTHR43581">
    <property type="entry name" value="ATP/GTP PHOSPHATASE"/>
    <property type="match status" value="1"/>
</dbReference>
<proteinExistence type="predicted"/>
<sequence>MRIISVNLKNYKSISDTNQLKTDSKINIFAGKNNTGKTSLIEALYMIANGQIQKCLEADTACEIELSLNHEDLKFLNTGSSPDESIWNTEKIRIYFLLQQTSVMIKKVEVYDADEYSTLWDNLSTVQDIEESYQLKNKNGGSVNYSKTPMLFERIMHLIKDKIVYISGSRHISEFEHTNVMYKLNIDGTNLNSFLYTLRNNNEEIFNEIKRAFIDIFPDVRSISTNIVDRSGSITETNINLYFEGLNEPIPLYSCGSGFTHVLILLSILYSGQDRIILFDEPHVFLHPSAEKAIYDLISATEYHQYFLTTHSPILINYPFNKKVFLVKKEAGISKFAEFNELQEILEDIGIKNSDLAFSDKVLFVEGKTEELVVPMILSHFGMRQIGYNYRVLDMNGTSNHFNKKSAMESYRKNLDLVLNGISNSPIPYRILIDKDEKQDEKINDIKEQYGDKVLILGRREFENYFLDCYEELSNVINASLDSQVVTSEQIKGTIEDILSQKTERYIYPRGCNNPLDDVIGSKVLDQLFRKYDISLGYDKVKHGIEIATNILENDSEKLIPIKNILEDFISAKKVEVSYA</sequence>
<reference evidence="3 4" key="1">
    <citation type="submission" date="2023-02" db="EMBL/GenBank/DDBJ databases">
        <authorList>
            <person name="Olszewska D."/>
        </authorList>
    </citation>
    <scope>NUCLEOTIDE SEQUENCE [LARGE SCALE GENOMIC DNA]</scope>
    <source>
        <strain evidence="3 4">FDU301</strain>
    </source>
</reference>
<dbReference type="InterPro" id="IPR027417">
    <property type="entry name" value="P-loop_NTPase"/>
</dbReference>
<protein>
    <submittedName>
        <fullName evidence="3">AAA family ATPase</fullName>
    </submittedName>
</protein>
<organism evidence="3 4">
    <name type="scientific">Priestia megaterium</name>
    <name type="common">Bacillus megaterium</name>
    <dbReference type="NCBI Taxonomy" id="1404"/>
    <lineage>
        <taxon>Bacteria</taxon>
        <taxon>Bacillati</taxon>
        <taxon>Bacillota</taxon>
        <taxon>Bacilli</taxon>
        <taxon>Bacillales</taxon>
        <taxon>Bacillaceae</taxon>
        <taxon>Priestia</taxon>
    </lineage>
</organism>
<name>A0ABD4WMU1_PRIMG</name>
<comment type="caution">
    <text evidence="3">The sequence shown here is derived from an EMBL/GenBank/DDBJ whole genome shotgun (WGS) entry which is preliminary data.</text>
</comment>
<dbReference type="RefSeq" id="WP_274588616.1">
    <property type="nucleotide sequence ID" value="NZ_JARAOX010000123.1"/>
</dbReference>
<evidence type="ECO:0000313" key="3">
    <source>
        <dbReference type="EMBL" id="MDD9781522.1"/>
    </source>
</evidence>
<evidence type="ECO:0000313" key="4">
    <source>
        <dbReference type="Proteomes" id="UP001213771"/>
    </source>
</evidence>
<dbReference type="InterPro" id="IPR051396">
    <property type="entry name" value="Bact_Antivir_Def_Nuclease"/>
</dbReference>
<dbReference type="Pfam" id="PF13175">
    <property type="entry name" value="AAA_15"/>
    <property type="match status" value="1"/>
</dbReference>
<dbReference type="AlphaFoldDB" id="A0ABD4WMU1"/>
<gene>
    <name evidence="3" type="ORF">PVE99_03755</name>
</gene>
<dbReference type="EMBL" id="JARAOX010000123">
    <property type="protein sequence ID" value="MDD9781522.1"/>
    <property type="molecule type" value="Genomic_DNA"/>
</dbReference>
<dbReference type="Proteomes" id="UP001213771">
    <property type="component" value="Unassembled WGS sequence"/>
</dbReference>